<proteinExistence type="predicted"/>
<dbReference type="Proteomes" id="UP000814128">
    <property type="component" value="Unassembled WGS sequence"/>
</dbReference>
<protein>
    <submittedName>
        <fullName evidence="1">Oligosaccharyl transferase STT3 subunit</fullName>
    </submittedName>
</protein>
<dbReference type="EMBL" id="MU273474">
    <property type="protein sequence ID" value="KAI0036183.1"/>
    <property type="molecule type" value="Genomic_DNA"/>
</dbReference>
<organism evidence="1 2">
    <name type="scientific">Vararia minispora EC-137</name>
    <dbReference type="NCBI Taxonomy" id="1314806"/>
    <lineage>
        <taxon>Eukaryota</taxon>
        <taxon>Fungi</taxon>
        <taxon>Dikarya</taxon>
        <taxon>Basidiomycota</taxon>
        <taxon>Agaricomycotina</taxon>
        <taxon>Agaricomycetes</taxon>
        <taxon>Russulales</taxon>
        <taxon>Lachnocladiaceae</taxon>
        <taxon>Vararia</taxon>
    </lineage>
</organism>
<evidence type="ECO:0000313" key="1">
    <source>
        <dbReference type="EMBL" id="KAI0036183.1"/>
    </source>
</evidence>
<accession>A0ACB8QWW3</accession>
<gene>
    <name evidence="1" type="ORF">K488DRAFT_82292</name>
</gene>
<sequence length="756" mass="84666">MPLAYNLPTGLPPSTVKNTASLVRIVAFALISGAAIASRLFAVINFESIIHEFDPWFNYRATRVLASKGFYEFWNWFDPTAWYPLGRVVGGTIYPGLMATSGVIYNVLQALHLPVDIRNICVLLAPGFSALTAWSTYMFTREMKDDRAGLLAAAFIGIVPGYISRSVAGSYDNEAIAIFLLMFTFYLWIKALKLGSALFGTFAALFYFYMVAAWGGYAFITNMIPLHALALIIMGRYNSRLYVAYSTWYAIGTLASMQVPFVGFQPIRTSEHMGALGVFGLLQIVAFVELVRSHVSSKQFQDLLFVSVIAAGAVGTGTIIGLTYMGWIAPWTGRFYSLWDTGYAKKYIPIIASVSEHQPTAWPSFFMDLQFLVFLFPAGVIMCFRELRDEHVFVIIYSLVGSYFAGVMVRLMLTLTPCVCVASAIALSQVLDTYINPVEPDAPEDAKDEGESKKEKKAAASVGSASVVELITGENKKDRKAGIFGLAPRIAVLLHTGAMLWFFVLHCTWVTSNAYSSPSVVLASHQRDGMHLIDDFREAYYWLRQNTPETAVVMSWWDYGYQIAGMADRPTLVDNNTWNNTHIATVGKAMSSSEEVAYPILRKHDVDYVLVIFGGLIGYSGDDINKFLWMVRIAQGVWPDEIREPDYFTPNGEYRIDDRASETMKNSLMYKMSFYRYNDIFGGGQAMDRVRNQVVPKNGPTLDYLEEAFTSENWIVRIYAVKKDDLLGRDLKVANAFEQGKKRKRSKPPIKRRALA</sequence>
<keyword evidence="2" id="KW-1185">Reference proteome</keyword>
<reference evidence="1" key="1">
    <citation type="submission" date="2021-02" db="EMBL/GenBank/DDBJ databases">
        <authorList>
            <consortium name="DOE Joint Genome Institute"/>
            <person name="Ahrendt S."/>
            <person name="Looney B.P."/>
            <person name="Miyauchi S."/>
            <person name="Morin E."/>
            <person name="Drula E."/>
            <person name="Courty P.E."/>
            <person name="Chicoki N."/>
            <person name="Fauchery L."/>
            <person name="Kohler A."/>
            <person name="Kuo A."/>
            <person name="Labutti K."/>
            <person name="Pangilinan J."/>
            <person name="Lipzen A."/>
            <person name="Riley R."/>
            <person name="Andreopoulos W."/>
            <person name="He G."/>
            <person name="Johnson J."/>
            <person name="Barry K.W."/>
            <person name="Grigoriev I.V."/>
            <person name="Nagy L."/>
            <person name="Hibbett D."/>
            <person name="Henrissat B."/>
            <person name="Matheny P.B."/>
            <person name="Labbe J."/>
            <person name="Martin F."/>
        </authorList>
    </citation>
    <scope>NUCLEOTIDE SEQUENCE</scope>
    <source>
        <strain evidence="1">EC-137</strain>
    </source>
</reference>
<reference evidence="1" key="2">
    <citation type="journal article" date="2022" name="New Phytol.">
        <title>Evolutionary transition to the ectomycorrhizal habit in the genomes of a hyperdiverse lineage of mushroom-forming fungi.</title>
        <authorList>
            <person name="Looney B."/>
            <person name="Miyauchi S."/>
            <person name="Morin E."/>
            <person name="Drula E."/>
            <person name="Courty P.E."/>
            <person name="Kohler A."/>
            <person name="Kuo A."/>
            <person name="LaButti K."/>
            <person name="Pangilinan J."/>
            <person name="Lipzen A."/>
            <person name="Riley R."/>
            <person name="Andreopoulos W."/>
            <person name="He G."/>
            <person name="Johnson J."/>
            <person name="Nolan M."/>
            <person name="Tritt A."/>
            <person name="Barry K.W."/>
            <person name="Grigoriev I.V."/>
            <person name="Nagy L.G."/>
            <person name="Hibbett D."/>
            <person name="Henrissat B."/>
            <person name="Matheny P.B."/>
            <person name="Labbe J."/>
            <person name="Martin F.M."/>
        </authorList>
    </citation>
    <scope>NUCLEOTIDE SEQUENCE</scope>
    <source>
        <strain evidence="1">EC-137</strain>
    </source>
</reference>
<evidence type="ECO:0000313" key="2">
    <source>
        <dbReference type="Proteomes" id="UP000814128"/>
    </source>
</evidence>
<comment type="caution">
    <text evidence="1">The sequence shown here is derived from an EMBL/GenBank/DDBJ whole genome shotgun (WGS) entry which is preliminary data.</text>
</comment>
<keyword evidence="1" id="KW-0808">Transferase</keyword>
<name>A0ACB8QWW3_9AGAM</name>